<gene>
    <name evidence="2" type="ORF">SU48_11880</name>
</gene>
<reference evidence="2 3" key="1">
    <citation type="submission" date="2015-01" db="EMBL/GenBank/DDBJ databases">
        <title>Deinococcus puniceus/DY1/ whole genome sequencing.</title>
        <authorList>
            <person name="Kim M.K."/>
            <person name="Srinivasan S."/>
            <person name="Lee J.-J."/>
        </authorList>
    </citation>
    <scope>NUCLEOTIDE SEQUENCE [LARGE SCALE GENOMIC DNA]</scope>
    <source>
        <strain evidence="2 3">DY1</strain>
    </source>
</reference>
<keyword evidence="1" id="KW-0812">Transmembrane</keyword>
<sequence length="82" mass="8758">MTAVLMFIVLPVLLIVAAFFIKPLVQRDRRYGDPLGEGLAAGGVFGGHGLSPDERVVPEDAESVKFDFGGQKADRTSSTPPE</sequence>
<name>A0A172TD79_9DEIO</name>
<dbReference type="OrthoDB" id="72410at2"/>
<evidence type="ECO:0000313" key="2">
    <source>
        <dbReference type="EMBL" id="ANE44978.1"/>
    </source>
</evidence>
<dbReference type="PATRIC" id="fig|1182568.3.peg.2461"/>
<dbReference type="EMBL" id="CP011387">
    <property type="protein sequence ID" value="ANE44978.1"/>
    <property type="molecule type" value="Genomic_DNA"/>
</dbReference>
<dbReference type="AlphaFoldDB" id="A0A172TD79"/>
<dbReference type="RefSeq" id="WP_064016034.1">
    <property type="nucleotide sequence ID" value="NZ_CP011387.1"/>
</dbReference>
<dbReference type="Proteomes" id="UP000077363">
    <property type="component" value="Chromosome"/>
</dbReference>
<dbReference type="KEGG" id="dpu:SU48_11880"/>
<evidence type="ECO:0000313" key="3">
    <source>
        <dbReference type="Proteomes" id="UP000077363"/>
    </source>
</evidence>
<keyword evidence="1" id="KW-0472">Membrane</keyword>
<feature type="transmembrane region" description="Helical" evidence="1">
    <location>
        <begin position="6"/>
        <end position="25"/>
    </location>
</feature>
<protein>
    <submittedName>
        <fullName evidence="2">Uncharacterized protein</fullName>
    </submittedName>
</protein>
<dbReference type="STRING" id="1182568.SU48_11880"/>
<keyword evidence="1" id="KW-1133">Transmembrane helix</keyword>
<organism evidence="2 3">
    <name type="scientific">Deinococcus puniceus</name>
    <dbReference type="NCBI Taxonomy" id="1182568"/>
    <lineage>
        <taxon>Bacteria</taxon>
        <taxon>Thermotogati</taxon>
        <taxon>Deinococcota</taxon>
        <taxon>Deinococci</taxon>
        <taxon>Deinococcales</taxon>
        <taxon>Deinococcaceae</taxon>
        <taxon>Deinococcus</taxon>
    </lineage>
</organism>
<proteinExistence type="predicted"/>
<accession>A0A172TD79</accession>
<keyword evidence="3" id="KW-1185">Reference proteome</keyword>
<evidence type="ECO:0000256" key="1">
    <source>
        <dbReference type="SAM" id="Phobius"/>
    </source>
</evidence>